<evidence type="ECO:0000313" key="1">
    <source>
        <dbReference type="EMBL" id="MBU3814528.1"/>
    </source>
</evidence>
<dbReference type="EC" id="2.4.-.-" evidence="1"/>
<comment type="caution">
    <text evidence="1">The sequence shown here is derived from an EMBL/GenBank/DDBJ whole genome shotgun (WGS) entry which is preliminary data.</text>
</comment>
<name>A0A9E2KHK0_9BACE</name>
<dbReference type="SUPFAM" id="SSF53756">
    <property type="entry name" value="UDP-Glycosyltransferase/glycogen phosphorylase"/>
    <property type="match status" value="1"/>
</dbReference>
<accession>A0A9E2KHK0</accession>
<sequence length="380" mass="43724">MKKILVAADIATHPCTGGNNQCIMQYVACLRNIGFDVYYLLIGSNELSARSIEETKAFWGERFFYYRLPWWQSCYMKVYKHITRQAYPDNIDFYSPLGIVGFVNRLHKKYDFTGIVVNYIWQSRLAHCIIPIKAIFTHDVFTYRNERIATGNNWHHHSAKEEARGVRRFPNILAIQDIERSYFSFLSPHSDVWSVYSNFTFVEQPVTGNKNILFFSGNNGLNLEAIKCFIDQVFMQLLSFDSEVRLLLGGNICSAFNLQELPPNIELKGRYENPDDFYLLGDIAINPVSKGTGLKIKTFEAIAHGKVTITDPHSALGIYNASDAPLHIAHSPDEYIQTILQFIHRPQDITRNQTLCRGYINSLNEYITAQYRNIFDPQST</sequence>
<proteinExistence type="predicted"/>
<keyword evidence="1" id="KW-0328">Glycosyltransferase</keyword>
<dbReference type="Proteomes" id="UP000824236">
    <property type="component" value="Unassembled WGS sequence"/>
</dbReference>
<organism evidence="1 2">
    <name type="scientific">Candidatus Bacteroides intestinipullorum</name>
    <dbReference type="NCBI Taxonomy" id="2838471"/>
    <lineage>
        <taxon>Bacteria</taxon>
        <taxon>Pseudomonadati</taxon>
        <taxon>Bacteroidota</taxon>
        <taxon>Bacteroidia</taxon>
        <taxon>Bacteroidales</taxon>
        <taxon>Bacteroidaceae</taxon>
        <taxon>Bacteroides</taxon>
    </lineage>
</organism>
<dbReference type="EMBL" id="JAHLFO010000116">
    <property type="protein sequence ID" value="MBU3814528.1"/>
    <property type="molecule type" value="Genomic_DNA"/>
</dbReference>
<dbReference type="Pfam" id="PF13692">
    <property type="entry name" value="Glyco_trans_1_4"/>
    <property type="match status" value="1"/>
</dbReference>
<evidence type="ECO:0000313" key="2">
    <source>
        <dbReference type="Proteomes" id="UP000824236"/>
    </source>
</evidence>
<protein>
    <submittedName>
        <fullName evidence="1">Glycosyltransferase</fullName>
        <ecNumber evidence="1">2.4.-.-</ecNumber>
    </submittedName>
</protein>
<reference evidence="1" key="2">
    <citation type="submission" date="2021-04" db="EMBL/GenBank/DDBJ databases">
        <authorList>
            <person name="Gilroy R."/>
        </authorList>
    </citation>
    <scope>NUCLEOTIDE SEQUENCE</scope>
    <source>
        <strain evidence="1">B3-3758</strain>
    </source>
</reference>
<keyword evidence="1" id="KW-0808">Transferase</keyword>
<dbReference type="AlphaFoldDB" id="A0A9E2KHK0"/>
<dbReference type="GO" id="GO:0016757">
    <property type="term" value="F:glycosyltransferase activity"/>
    <property type="evidence" value="ECO:0007669"/>
    <property type="project" value="UniProtKB-KW"/>
</dbReference>
<gene>
    <name evidence="1" type="ORF">H9791_08505</name>
</gene>
<reference evidence="1" key="1">
    <citation type="journal article" date="2021" name="PeerJ">
        <title>Extensive microbial diversity within the chicken gut microbiome revealed by metagenomics and culture.</title>
        <authorList>
            <person name="Gilroy R."/>
            <person name="Ravi A."/>
            <person name="Getino M."/>
            <person name="Pursley I."/>
            <person name="Horton D.L."/>
            <person name="Alikhan N.F."/>
            <person name="Baker D."/>
            <person name="Gharbi K."/>
            <person name="Hall N."/>
            <person name="Watson M."/>
            <person name="Adriaenssens E.M."/>
            <person name="Foster-Nyarko E."/>
            <person name="Jarju S."/>
            <person name="Secka A."/>
            <person name="Antonio M."/>
            <person name="Oren A."/>
            <person name="Chaudhuri R.R."/>
            <person name="La Ragione R."/>
            <person name="Hildebrand F."/>
            <person name="Pallen M.J."/>
        </authorList>
    </citation>
    <scope>NUCLEOTIDE SEQUENCE</scope>
    <source>
        <strain evidence="1">B3-3758</strain>
    </source>
</reference>
<dbReference type="Gene3D" id="3.40.50.2000">
    <property type="entry name" value="Glycogen Phosphorylase B"/>
    <property type="match status" value="1"/>
</dbReference>